<feature type="chain" id="PRO_5038772980" evidence="6">
    <location>
        <begin position="24"/>
        <end position="365"/>
    </location>
</feature>
<evidence type="ECO:0000256" key="6">
    <source>
        <dbReference type="SAM" id="SignalP"/>
    </source>
</evidence>
<dbReference type="GO" id="GO:0030288">
    <property type="term" value="C:outer membrane-bounded periplasmic space"/>
    <property type="evidence" value="ECO:0007669"/>
    <property type="project" value="InterPro"/>
</dbReference>
<dbReference type="CDD" id="cd13603">
    <property type="entry name" value="PBP2_TRAP_Siap_TeaA_like"/>
    <property type="match status" value="1"/>
</dbReference>
<dbReference type="PANTHER" id="PTHR33376:SF4">
    <property type="entry name" value="SIALIC ACID-BINDING PERIPLASMIC PROTEIN SIAP"/>
    <property type="match status" value="1"/>
</dbReference>
<dbReference type="PROSITE" id="PS51257">
    <property type="entry name" value="PROKAR_LIPOPROTEIN"/>
    <property type="match status" value="1"/>
</dbReference>
<gene>
    <name evidence="7" type="ORF">HMPREF1090_04297</name>
</gene>
<keyword evidence="3" id="KW-0813">Transport</keyword>
<comment type="similarity">
    <text evidence="2">Belongs to the bacterial solute-binding protein 7 family.</text>
</comment>
<reference evidence="7 8" key="1">
    <citation type="submission" date="2013-01" db="EMBL/GenBank/DDBJ databases">
        <title>The Genome Sequence of Clostridium clostridioforme 90A8.</title>
        <authorList>
            <consortium name="The Broad Institute Genome Sequencing Platform"/>
            <person name="Earl A."/>
            <person name="Ward D."/>
            <person name="Feldgarden M."/>
            <person name="Gevers D."/>
            <person name="Courvalin P."/>
            <person name="Lambert T."/>
            <person name="Walker B."/>
            <person name="Young S.K."/>
            <person name="Zeng Q."/>
            <person name="Gargeya S."/>
            <person name="Fitzgerald M."/>
            <person name="Haas B."/>
            <person name="Abouelleil A."/>
            <person name="Alvarado L."/>
            <person name="Arachchi H.M."/>
            <person name="Berlin A.M."/>
            <person name="Chapman S.B."/>
            <person name="Dewar J."/>
            <person name="Goldberg J."/>
            <person name="Griggs A."/>
            <person name="Gujja S."/>
            <person name="Hansen M."/>
            <person name="Howarth C."/>
            <person name="Imamovic A."/>
            <person name="Larimer J."/>
            <person name="McCowan C."/>
            <person name="Murphy C."/>
            <person name="Neiman D."/>
            <person name="Pearson M."/>
            <person name="Priest M."/>
            <person name="Roberts A."/>
            <person name="Saif S."/>
            <person name="Shea T."/>
            <person name="Sisk P."/>
            <person name="Sykes S."/>
            <person name="Wortman J."/>
            <person name="Nusbaum C."/>
            <person name="Birren B."/>
        </authorList>
    </citation>
    <scope>NUCLEOTIDE SEQUENCE [LARGE SCALE GENOMIC DNA]</scope>
    <source>
        <strain evidence="7 8">90A8</strain>
    </source>
</reference>
<protein>
    <submittedName>
        <fullName evidence="7">DctP family TRAP transporter solute receptor</fullName>
    </submittedName>
</protein>
<dbReference type="AlphaFoldDB" id="A0A0E2H586"/>
<evidence type="ECO:0000256" key="4">
    <source>
        <dbReference type="ARBA" id="ARBA00022729"/>
    </source>
</evidence>
<dbReference type="RefSeq" id="WP_002594074.1">
    <property type="nucleotide sequence ID" value="NZ_KB850983.1"/>
</dbReference>
<evidence type="ECO:0000256" key="1">
    <source>
        <dbReference type="ARBA" id="ARBA00004196"/>
    </source>
</evidence>
<evidence type="ECO:0000256" key="2">
    <source>
        <dbReference type="ARBA" id="ARBA00009023"/>
    </source>
</evidence>
<evidence type="ECO:0000256" key="5">
    <source>
        <dbReference type="SAM" id="MobiDB-lite"/>
    </source>
</evidence>
<feature type="signal peptide" evidence="6">
    <location>
        <begin position="1"/>
        <end position="23"/>
    </location>
</feature>
<keyword evidence="7" id="KW-0675">Receptor</keyword>
<dbReference type="Proteomes" id="UP000013085">
    <property type="component" value="Unassembled WGS sequence"/>
</dbReference>
<dbReference type="InterPro" id="IPR004682">
    <property type="entry name" value="TRAP_DctP"/>
</dbReference>
<dbReference type="PANTHER" id="PTHR33376">
    <property type="match status" value="1"/>
</dbReference>
<dbReference type="InterPro" id="IPR018389">
    <property type="entry name" value="DctP_fam"/>
</dbReference>
<dbReference type="Gene3D" id="3.40.190.170">
    <property type="entry name" value="Bacterial extracellular solute-binding protein, family 7"/>
    <property type="match status" value="1"/>
</dbReference>
<sequence>MKKKMSVLLALSMLVLTACSGKSAPQTTAAPQTESAAAGTESSDKTEAAGGEQVEIADSYTWTVAMNVAETTLNYKMMDKFKELIEAKSGGKITLNLYANGQLGNDTEQMQGMIEGSNDFVTTITSGLTSFVPAYGVFDLPNAFPDLETMRKVLDDESFVDTLNRDSATTNVRMMGMADAGFRQTTSNKEIHSVADFSGLKIRVIQNPYHIAYWQSLGANALAMDFSEVYVGLQQKTIDAQENPYMNIVSNKFYETQDYVIETNHLGHIIVFLMNDGLYTSLPENVQALVDDCAHEAIVYTRGLADDSIAADKATIKESGTKIITLDSSVQAEMKEKSAGVYDQIREAVGDELVDSLLNAIDAAK</sequence>
<feature type="region of interest" description="Disordered" evidence="5">
    <location>
        <begin position="23"/>
        <end position="51"/>
    </location>
</feature>
<name>A0A0E2H586_9FIRM</name>
<evidence type="ECO:0000313" key="8">
    <source>
        <dbReference type="Proteomes" id="UP000013085"/>
    </source>
</evidence>
<proteinExistence type="inferred from homology"/>
<evidence type="ECO:0000313" key="7">
    <source>
        <dbReference type="EMBL" id="ENZ10316.1"/>
    </source>
</evidence>
<dbReference type="PATRIC" id="fig|999408.3.peg.4614"/>
<dbReference type="GO" id="GO:0055085">
    <property type="term" value="P:transmembrane transport"/>
    <property type="evidence" value="ECO:0007669"/>
    <property type="project" value="InterPro"/>
</dbReference>
<dbReference type="InterPro" id="IPR038404">
    <property type="entry name" value="TRAP_DctP_sf"/>
</dbReference>
<keyword evidence="4 6" id="KW-0732">Signal</keyword>
<dbReference type="PIRSF" id="PIRSF006470">
    <property type="entry name" value="DctB"/>
    <property type="match status" value="1"/>
</dbReference>
<feature type="compositionally biased region" description="Polar residues" evidence="5">
    <location>
        <begin position="23"/>
        <end position="35"/>
    </location>
</feature>
<accession>A0A0E2H586</accession>
<dbReference type="HOGENOM" id="CLU_036176_1_2_9"/>
<comment type="caution">
    <text evidence="7">The sequence shown here is derived from an EMBL/GenBank/DDBJ whole genome shotgun (WGS) entry which is preliminary data.</text>
</comment>
<dbReference type="Pfam" id="PF03480">
    <property type="entry name" value="DctP"/>
    <property type="match status" value="1"/>
</dbReference>
<organism evidence="7 8">
    <name type="scientific">[Clostridium] clostridioforme 90A8</name>
    <dbReference type="NCBI Taxonomy" id="999408"/>
    <lineage>
        <taxon>Bacteria</taxon>
        <taxon>Bacillati</taxon>
        <taxon>Bacillota</taxon>
        <taxon>Clostridia</taxon>
        <taxon>Lachnospirales</taxon>
        <taxon>Lachnospiraceae</taxon>
        <taxon>Enterocloster</taxon>
    </lineage>
</organism>
<dbReference type="EMBL" id="AGYR01000047">
    <property type="protein sequence ID" value="ENZ10316.1"/>
    <property type="molecule type" value="Genomic_DNA"/>
</dbReference>
<dbReference type="NCBIfam" id="NF037995">
    <property type="entry name" value="TRAP_S1"/>
    <property type="match status" value="1"/>
</dbReference>
<evidence type="ECO:0000256" key="3">
    <source>
        <dbReference type="ARBA" id="ARBA00022448"/>
    </source>
</evidence>
<comment type="subcellular location">
    <subcellularLocation>
        <location evidence="1">Cell envelope</location>
    </subcellularLocation>
</comment>
<dbReference type="NCBIfam" id="TIGR00787">
    <property type="entry name" value="dctP"/>
    <property type="match status" value="1"/>
</dbReference>